<sequence>MEDGGESWCDRESSASASEVFSDYTSEYSDDDGMIKPQLVHSDSEQSSNSDQEELQGPSTTGRRTTRYTGTRKGREDDAKSPETLITDYPIKPDITIQCEQCRNFMDIRDFSEHRTFHKALKMYGYQGDADPNSLEELIERRKRLLKRLTSEATPEKPISQDKLRKINDAYELLKSDLEGTFEVFRQIREDIQVDIEGIALNCSALCARAVGICADANPRWRTSMEDFGVFQNHFGEDPNKTFFALYDGHHGPFAAEVASDELHRYLIEEVAKFDPDVVYDRPEDLQHPEDYLNLTEKDEPAVTYRSVNQDGETARSTKTGEQATVPSDPYTEDVATAFRRAHQQTDWVLTRGRDEQSRVRWSGCSTLTCLVQSTNMEEVSDDETDEVKTTRTNPSSVEKDLPQEKGVLYVANAGNTHAVLCRDGKTYRITKDHTTSNPHERSRVVRTGGTITGSKKHGRIFGTMATTRGLGNHGDINIKKCVLNEPFTTCVSIDQYAQFLILASNGVWEVLSDKEAVSLLLQMVPGQEIPPPSDQPPISIHGGSRWNGQSSFAGSNRPMIGDNHALNRGGGKTERSQKGKARAQTALSVKLHTPRDVEKTAERENEGKRDEKKDEKKESAKLEEKLDIVSKSLEQGQDQEKFDDEEVEVGSVISENIKILEADFGDQKSEADSQKPVQHNYPAIYTQSELTSMPTKRELYCNLAKLMAERLVQSALLAGSRDNITVMVVLLPGCKI</sequence>
<dbReference type="PANTHER" id="PTHR13832:SF837">
    <property type="entry name" value="PROTEIN PHOSPHATASE 2C-LIKE DOMAIN-CONTAINING PROTEIN 1"/>
    <property type="match status" value="1"/>
</dbReference>
<dbReference type="GeneID" id="118405557"/>
<keyword evidence="4" id="KW-1185">Reference proteome</keyword>
<dbReference type="PANTHER" id="PTHR13832">
    <property type="entry name" value="PROTEIN PHOSPHATASE 2C"/>
    <property type="match status" value="1"/>
</dbReference>
<evidence type="ECO:0000313" key="4">
    <source>
        <dbReference type="Proteomes" id="UP000001554"/>
    </source>
</evidence>
<feature type="region of interest" description="Disordered" evidence="2">
    <location>
        <begin position="1"/>
        <end position="87"/>
    </location>
</feature>
<dbReference type="SUPFAM" id="SSF81606">
    <property type="entry name" value="PP2C-like"/>
    <property type="match status" value="1"/>
</dbReference>
<gene>
    <name evidence="5" type="primary">LOC118405557</name>
</gene>
<protein>
    <submittedName>
        <fullName evidence="5">Protein phosphatase 2C-like domain-containing protein 1 isoform X1</fullName>
    </submittedName>
</protein>
<feature type="compositionally biased region" description="Polar residues" evidence="2">
    <location>
        <begin position="14"/>
        <end position="27"/>
    </location>
</feature>
<dbReference type="GO" id="GO:0005737">
    <property type="term" value="C:cytoplasm"/>
    <property type="evidence" value="ECO:0000318"/>
    <property type="project" value="GO_Central"/>
</dbReference>
<dbReference type="GO" id="GO:0004722">
    <property type="term" value="F:protein serine/threonine phosphatase activity"/>
    <property type="evidence" value="ECO:0000318"/>
    <property type="project" value="GO_Central"/>
</dbReference>
<reference evidence="5" key="2">
    <citation type="submission" date="2025-08" db="UniProtKB">
        <authorList>
            <consortium name="RefSeq"/>
        </authorList>
    </citation>
    <scope>IDENTIFICATION</scope>
    <source>
        <strain evidence="5">S238N-H82</strain>
        <tissue evidence="5">Testes</tissue>
    </source>
</reference>
<dbReference type="PROSITE" id="PS51746">
    <property type="entry name" value="PPM_2"/>
    <property type="match status" value="1"/>
</dbReference>
<evidence type="ECO:0000256" key="2">
    <source>
        <dbReference type="SAM" id="MobiDB-lite"/>
    </source>
</evidence>
<feature type="region of interest" description="Disordered" evidence="2">
    <location>
        <begin position="377"/>
        <end position="400"/>
    </location>
</feature>
<dbReference type="GO" id="GO:0005634">
    <property type="term" value="C:nucleus"/>
    <property type="evidence" value="ECO:0000318"/>
    <property type="project" value="GO_Central"/>
</dbReference>
<dbReference type="SMART" id="SM00332">
    <property type="entry name" value="PP2Cc"/>
    <property type="match status" value="1"/>
</dbReference>
<dbReference type="GO" id="GO:0007165">
    <property type="term" value="P:signal transduction"/>
    <property type="evidence" value="ECO:0000318"/>
    <property type="project" value="GO_Central"/>
</dbReference>
<feature type="compositionally biased region" description="Basic and acidic residues" evidence="2">
    <location>
        <begin position="594"/>
        <end position="624"/>
    </location>
</feature>
<dbReference type="OMA" id="NFYEGAA"/>
<dbReference type="AlphaFoldDB" id="A0A9J7KJ11"/>
<dbReference type="Pfam" id="PF00481">
    <property type="entry name" value="PP2C"/>
    <property type="match status" value="1"/>
</dbReference>
<dbReference type="CDD" id="cd00143">
    <property type="entry name" value="PP2Cc"/>
    <property type="match status" value="1"/>
</dbReference>
<accession>A0A9J7KJ11</accession>
<evidence type="ECO:0000313" key="5">
    <source>
        <dbReference type="RefSeq" id="XP_035660952.1"/>
    </source>
</evidence>
<reference evidence="4" key="1">
    <citation type="journal article" date="2020" name="Nat. Ecol. Evol.">
        <title>Deeply conserved synteny resolves early events in vertebrate evolution.</title>
        <authorList>
            <person name="Simakov O."/>
            <person name="Marletaz F."/>
            <person name="Yue J.X."/>
            <person name="O'Connell B."/>
            <person name="Jenkins J."/>
            <person name="Brandt A."/>
            <person name="Calef R."/>
            <person name="Tung C.H."/>
            <person name="Huang T.K."/>
            <person name="Schmutz J."/>
            <person name="Satoh N."/>
            <person name="Yu J.K."/>
            <person name="Putnam N.H."/>
            <person name="Green R.E."/>
            <person name="Rokhsar D.S."/>
        </authorList>
    </citation>
    <scope>NUCLEOTIDE SEQUENCE [LARGE SCALE GENOMIC DNA]</scope>
    <source>
        <strain evidence="4">S238N-H82</strain>
    </source>
</reference>
<feature type="domain" description="PPM-type phosphatase" evidence="3">
    <location>
        <begin position="210"/>
        <end position="732"/>
    </location>
</feature>
<dbReference type="InterPro" id="IPR001932">
    <property type="entry name" value="PPM-type_phosphatase-like_dom"/>
</dbReference>
<dbReference type="KEGG" id="bfo:118405557"/>
<comment type="similarity">
    <text evidence="1">Belongs to the PP2C family.</text>
</comment>
<dbReference type="RefSeq" id="XP_035660952.1">
    <property type="nucleotide sequence ID" value="XM_035805059.1"/>
</dbReference>
<dbReference type="InterPro" id="IPR036457">
    <property type="entry name" value="PPM-type-like_dom_sf"/>
</dbReference>
<dbReference type="OrthoDB" id="343114at2759"/>
<proteinExistence type="inferred from homology"/>
<evidence type="ECO:0000259" key="3">
    <source>
        <dbReference type="PROSITE" id="PS51746"/>
    </source>
</evidence>
<dbReference type="Proteomes" id="UP000001554">
    <property type="component" value="Chromosome 18"/>
</dbReference>
<name>A0A9J7KJ11_BRAFL</name>
<feature type="region of interest" description="Disordered" evidence="2">
    <location>
        <begin position="529"/>
        <end position="624"/>
    </location>
</feature>
<organism evidence="4 5">
    <name type="scientific">Branchiostoma floridae</name>
    <name type="common">Florida lancelet</name>
    <name type="synonym">Amphioxus</name>
    <dbReference type="NCBI Taxonomy" id="7739"/>
    <lineage>
        <taxon>Eukaryota</taxon>
        <taxon>Metazoa</taxon>
        <taxon>Chordata</taxon>
        <taxon>Cephalochordata</taxon>
        <taxon>Leptocardii</taxon>
        <taxon>Amphioxiformes</taxon>
        <taxon>Branchiostomatidae</taxon>
        <taxon>Branchiostoma</taxon>
    </lineage>
</organism>
<dbReference type="GO" id="GO:0043409">
    <property type="term" value="P:negative regulation of MAPK cascade"/>
    <property type="evidence" value="ECO:0000318"/>
    <property type="project" value="GO_Central"/>
</dbReference>
<evidence type="ECO:0000256" key="1">
    <source>
        <dbReference type="ARBA" id="ARBA00006702"/>
    </source>
</evidence>
<dbReference type="Gene3D" id="3.60.40.10">
    <property type="entry name" value="PPM-type phosphatase domain"/>
    <property type="match status" value="1"/>
</dbReference>
<dbReference type="InterPro" id="IPR015655">
    <property type="entry name" value="PP2C"/>
</dbReference>